<evidence type="ECO:0000256" key="1">
    <source>
        <dbReference type="SAM" id="MobiDB-lite"/>
    </source>
</evidence>
<protein>
    <submittedName>
        <fullName evidence="2">Uncharacterized protein</fullName>
    </submittedName>
</protein>
<keyword evidence="3" id="KW-1185">Reference proteome</keyword>
<dbReference type="AlphaFoldDB" id="A0A0C9TD30"/>
<dbReference type="EMBL" id="KN837346">
    <property type="protein sequence ID" value="KIJ27113.1"/>
    <property type="molecule type" value="Genomic_DNA"/>
</dbReference>
<dbReference type="HOGENOM" id="CLU_1636485_0_0_1"/>
<reference evidence="2 3" key="1">
    <citation type="submission" date="2014-06" db="EMBL/GenBank/DDBJ databases">
        <title>Evolutionary Origins and Diversification of the Mycorrhizal Mutualists.</title>
        <authorList>
            <consortium name="DOE Joint Genome Institute"/>
            <consortium name="Mycorrhizal Genomics Consortium"/>
            <person name="Kohler A."/>
            <person name="Kuo A."/>
            <person name="Nagy L.G."/>
            <person name="Floudas D."/>
            <person name="Copeland A."/>
            <person name="Barry K.W."/>
            <person name="Cichocki N."/>
            <person name="Veneault-Fourrey C."/>
            <person name="LaButti K."/>
            <person name="Lindquist E.A."/>
            <person name="Lipzen A."/>
            <person name="Lundell T."/>
            <person name="Morin E."/>
            <person name="Murat C."/>
            <person name="Riley R."/>
            <person name="Ohm R."/>
            <person name="Sun H."/>
            <person name="Tunlid A."/>
            <person name="Henrissat B."/>
            <person name="Grigoriev I.V."/>
            <person name="Hibbett D.S."/>
            <person name="Martin F."/>
        </authorList>
    </citation>
    <scope>NUCLEOTIDE SEQUENCE [LARGE SCALE GENOMIC DNA]</scope>
    <source>
        <strain evidence="2 3">SS14</strain>
    </source>
</reference>
<organism evidence="2 3">
    <name type="scientific">Sphaerobolus stellatus (strain SS14)</name>
    <dbReference type="NCBI Taxonomy" id="990650"/>
    <lineage>
        <taxon>Eukaryota</taxon>
        <taxon>Fungi</taxon>
        <taxon>Dikarya</taxon>
        <taxon>Basidiomycota</taxon>
        <taxon>Agaricomycotina</taxon>
        <taxon>Agaricomycetes</taxon>
        <taxon>Phallomycetidae</taxon>
        <taxon>Geastrales</taxon>
        <taxon>Sphaerobolaceae</taxon>
        <taxon>Sphaerobolus</taxon>
    </lineage>
</organism>
<name>A0A0C9TD30_SPHS4</name>
<sequence>MNEAKKNTKNLLSSSKNSAISREVLGGYHSSSKYTTSHSLSKNASKSVKKEKESSSGQKCIYIRAVFFYPMPLITGDLAMLRVPTAEYEDKLVNWDAADLLVARGSDRKAWQLHKIYVAPKKRIPSICYLYNWNPPSDAEESDRLSGDDENFMVATSKKKSF</sequence>
<proteinExistence type="predicted"/>
<gene>
    <name evidence="2" type="ORF">M422DRAFT_55200</name>
</gene>
<evidence type="ECO:0000313" key="2">
    <source>
        <dbReference type="EMBL" id="KIJ27113.1"/>
    </source>
</evidence>
<dbReference type="Proteomes" id="UP000054279">
    <property type="component" value="Unassembled WGS sequence"/>
</dbReference>
<feature type="region of interest" description="Disordered" evidence="1">
    <location>
        <begin position="29"/>
        <end position="51"/>
    </location>
</feature>
<evidence type="ECO:0000313" key="3">
    <source>
        <dbReference type="Proteomes" id="UP000054279"/>
    </source>
</evidence>
<accession>A0A0C9TD30</accession>
<feature type="compositionally biased region" description="Low complexity" evidence="1">
    <location>
        <begin position="29"/>
        <end position="46"/>
    </location>
</feature>